<dbReference type="InterPro" id="IPR054696">
    <property type="entry name" value="GTP-eEF1A_C"/>
</dbReference>
<dbReference type="InterPro" id="IPR011779">
    <property type="entry name" value="SO4_adenylTrfase_lsu"/>
</dbReference>
<keyword evidence="9" id="KW-1185">Reference proteome</keyword>
<protein>
    <recommendedName>
        <fullName evidence="1">sulfate adenylyltransferase</fullName>
        <ecNumber evidence="1">2.7.7.4</ecNumber>
    </recommendedName>
</protein>
<dbReference type="AlphaFoldDB" id="A0A1M6E118"/>
<keyword evidence="2 8" id="KW-0808">Transferase</keyword>
<dbReference type="InterPro" id="IPR050100">
    <property type="entry name" value="TRAFAC_GTPase_members"/>
</dbReference>
<accession>A0A1M6E118</accession>
<dbReference type="CDD" id="cd04095">
    <property type="entry name" value="CysN_NoDQ_III"/>
    <property type="match status" value="1"/>
</dbReference>
<dbReference type="Pfam" id="PF22594">
    <property type="entry name" value="GTP-eEF1A_C"/>
    <property type="match status" value="1"/>
</dbReference>
<reference evidence="9" key="1">
    <citation type="submission" date="2016-11" db="EMBL/GenBank/DDBJ databases">
        <authorList>
            <person name="Varghese N."/>
            <person name="Submissions S."/>
        </authorList>
    </citation>
    <scope>NUCLEOTIDE SEQUENCE [LARGE SCALE GENOMIC DNA]</scope>
    <source>
        <strain evidence="9">DSM 22623</strain>
    </source>
</reference>
<gene>
    <name evidence="8" type="ORF">SAMN04488508_103145</name>
</gene>
<evidence type="ECO:0000256" key="2">
    <source>
        <dbReference type="ARBA" id="ARBA00022679"/>
    </source>
</evidence>
<dbReference type="PROSITE" id="PS00301">
    <property type="entry name" value="G_TR_1"/>
    <property type="match status" value="1"/>
</dbReference>
<dbReference type="InterPro" id="IPR041757">
    <property type="entry name" value="CysN_GTP-bd"/>
</dbReference>
<dbReference type="PROSITE" id="PS51722">
    <property type="entry name" value="G_TR_2"/>
    <property type="match status" value="1"/>
</dbReference>
<evidence type="ECO:0000259" key="7">
    <source>
        <dbReference type="PROSITE" id="PS51722"/>
    </source>
</evidence>
<dbReference type="GO" id="GO:0004781">
    <property type="term" value="F:sulfate adenylyltransferase (ATP) activity"/>
    <property type="evidence" value="ECO:0007669"/>
    <property type="project" value="UniProtKB-EC"/>
</dbReference>
<organism evidence="8 9">
    <name type="scientific">Aquimarina spongiae</name>
    <dbReference type="NCBI Taxonomy" id="570521"/>
    <lineage>
        <taxon>Bacteria</taxon>
        <taxon>Pseudomonadati</taxon>
        <taxon>Bacteroidota</taxon>
        <taxon>Flavobacteriia</taxon>
        <taxon>Flavobacteriales</taxon>
        <taxon>Flavobacteriaceae</taxon>
        <taxon>Aquimarina</taxon>
    </lineage>
</organism>
<dbReference type="SUPFAM" id="SSF50447">
    <property type="entry name" value="Translation proteins"/>
    <property type="match status" value="1"/>
</dbReference>
<keyword evidence="3 8" id="KW-0548">Nucleotidyltransferase</keyword>
<keyword evidence="4" id="KW-0547">Nucleotide-binding</keyword>
<name>A0A1M6E118_9FLAO</name>
<sequence>MEVLKIATAGSVDDGKSTLIGRILYDTKSLTTDKLEAIEAKSKANGFDYLDFSLATDGLVAEREQGITIDVAHIYFSTKKKSYIIADTPGHIEYTRNMVTGASTSQASIILVDARKGVVEQTYRHFFINNLLRVKDVIVAINKMDLVDYAEETYEAVKADFQKLIDKSEYKDQNITFIPVSALQGDNVVEKSESTPWYEGQTLLEHLEKLNAQDVYEKAQVRFPVQTVIRPKTEEFHDFRGYAGKLYGGDISVGDEVTVLPSLTSSKIKEIYFFDKKFDTAGRGSSCTITLEDDINISRGDMIVKSEEQPKVEKQLTATVCWMDSKALNPGSNYFVQSGSNRILAKVKNISGTIATDFSGEDTSKNTLTLNEIGKVQIQLSKPLAFDSYSKNKASGSFILIDSQTNNTSGVGFIE</sequence>
<dbReference type="CDD" id="cd03695">
    <property type="entry name" value="CysN_NodQ_II"/>
    <property type="match status" value="1"/>
</dbReference>
<dbReference type="GO" id="GO:0003924">
    <property type="term" value="F:GTPase activity"/>
    <property type="evidence" value="ECO:0007669"/>
    <property type="project" value="InterPro"/>
</dbReference>
<dbReference type="GO" id="GO:0005525">
    <property type="term" value="F:GTP binding"/>
    <property type="evidence" value="ECO:0007669"/>
    <property type="project" value="UniProtKB-KW"/>
</dbReference>
<dbReference type="InterPro" id="IPR027417">
    <property type="entry name" value="P-loop_NTPase"/>
</dbReference>
<dbReference type="PRINTS" id="PR00315">
    <property type="entry name" value="ELONGATNFCT"/>
</dbReference>
<dbReference type="Proteomes" id="UP000184432">
    <property type="component" value="Unassembled WGS sequence"/>
</dbReference>
<evidence type="ECO:0000313" key="8">
    <source>
        <dbReference type="EMBL" id="SHI79141.1"/>
    </source>
</evidence>
<evidence type="ECO:0000256" key="6">
    <source>
        <dbReference type="ARBA" id="ARBA00023134"/>
    </source>
</evidence>
<dbReference type="SUPFAM" id="SSF52540">
    <property type="entry name" value="P-loop containing nucleoside triphosphate hydrolases"/>
    <property type="match status" value="1"/>
</dbReference>
<dbReference type="InterPro" id="IPR044139">
    <property type="entry name" value="CysN_NoDQ_III"/>
</dbReference>
<dbReference type="PANTHER" id="PTHR23115">
    <property type="entry name" value="TRANSLATION FACTOR"/>
    <property type="match status" value="1"/>
</dbReference>
<dbReference type="Gene3D" id="2.40.30.10">
    <property type="entry name" value="Translation factors"/>
    <property type="match status" value="2"/>
</dbReference>
<dbReference type="Pfam" id="PF00009">
    <property type="entry name" value="GTP_EFTU"/>
    <property type="match status" value="1"/>
</dbReference>
<dbReference type="EMBL" id="FQYP01000003">
    <property type="protein sequence ID" value="SHI79141.1"/>
    <property type="molecule type" value="Genomic_DNA"/>
</dbReference>
<dbReference type="InterPro" id="IPR044138">
    <property type="entry name" value="CysN_II"/>
</dbReference>
<evidence type="ECO:0000313" key="9">
    <source>
        <dbReference type="Proteomes" id="UP000184432"/>
    </source>
</evidence>
<dbReference type="NCBIfam" id="TIGR02034">
    <property type="entry name" value="CysN"/>
    <property type="match status" value="1"/>
</dbReference>
<keyword evidence="5" id="KW-0067">ATP-binding</keyword>
<dbReference type="CDD" id="cd04166">
    <property type="entry name" value="CysN_ATPS"/>
    <property type="match status" value="1"/>
</dbReference>
<evidence type="ECO:0000256" key="3">
    <source>
        <dbReference type="ARBA" id="ARBA00022695"/>
    </source>
</evidence>
<evidence type="ECO:0000256" key="1">
    <source>
        <dbReference type="ARBA" id="ARBA00012391"/>
    </source>
</evidence>
<dbReference type="SUPFAM" id="SSF50465">
    <property type="entry name" value="EF-Tu/eEF-1alpha/eIF2-gamma C-terminal domain"/>
    <property type="match status" value="1"/>
</dbReference>
<dbReference type="InterPro" id="IPR000795">
    <property type="entry name" value="T_Tr_GTP-bd_dom"/>
</dbReference>
<feature type="domain" description="Tr-type G" evidence="7">
    <location>
        <begin position="1"/>
        <end position="215"/>
    </location>
</feature>
<dbReference type="RefSeq" id="WP_073315508.1">
    <property type="nucleotide sequence ID" value="NZ_FQYP01000003.1"/>
</dbReference>
<evidence type="ECO:0000256" key="4">
    <source>
        <dbReference type="ARBA" id="ARBA00022741"/>
    </source>
</evidence>
<dbReference type="EC" id="2.7.7.4" evidence="1"/>
<evidence type="ECO:0000256" key="5">
    <source>
        <dbReference type="ARBA" id="ARBA00022840"/>
    </source>
</evidence>
<dbReference type="Gene3D" id="3.40.50.300">
    <property type="entry name" value="P-loop containing nucleotide triphosphate hydrolases"/>
    <property type="match status" value="1"/>
</dbReference>
<dbReference type="InterPro" id="IPR009000">
    <property type="entry name" value="Transl_B-barrel_sf"/>
</dbReference>
<proteinExistence type="predicted"/>
<dbReference type="InterPro" id="IPR031157">
    <property type="entry name" value="G_TR_CS"/>
</dbReference>
<dbReference type="GO" id="GO:0005524">
    <property type="term" value="F:ATP binding"/>
    <property type="evidence" value="ECO:0007669"/>
    <property type="project" value="UniProtKB-KW"/>
</dbReference>
<dbReference type="OrthoDB" id="9804504at2"/>
<dbReference type="GO" id="GO:0006790">
    <property type="term" value="P:sulfur compound metabolic process"/>
    <property type="evidence" value="ECO:0007669"/>
    <property type="project" value="InterPro"/>
</dbReference>
<dbReference type="STRING" id="570521.SAMN04488508_103145"/>
<keyword evidence="6" id="KW-0342">GTP-binding</keyword>
<dbReference type="FunFam" id="3.40.50.300:FF:000119">
    <property type="entry name" value="Sulfate adenylyltransferase subunit 1"/>
    <property type="match status" value="1"/>
</dbReference>
<dbReference type="InterPro" id="IPR009001">
    <property type="entry name" value="Transl_elong_EF1A/Init_IF2_C"/>
</dbReference>